<comment type="caution">
    <text evidence="11">The sequence shown here is derived from an EMBL/GenBank/DDBJ whole genome shotgun (WGS) entry which is preliminary data.</text>
</comment>
<dbReference type="GO" id="GO:0034045">
    <property type="term" value="C:phagophore assembly site membrane"/>
    <property type="evidence" value="ECO:0007669"/>
    <property type="project" value="UniProtKB-SubCell"/>
</dbReference>
<protein>
    <recommendedName>
        <fullName evidence="2 7">Autophagy-related protein 11</fullName>
    </recommendedName>
</protein>
<feature type="coiled-coil region" evidence="8">
    <location>
        <begin position="910"/>
        <end position="937"/>
    </location>
</feature>
<evidence type="ECO:0000256" key="2">
    <source>
        <dbReference type="ARBA" id="ARBA00013804"/>
    </source>
</evidence>
<dbReference type="GO" id="GO:0061709">
    <property type="term" value="P:reticulophagy"/>
    <property type="evidence" value="ECO:0007669"/>
    <property type="project" value="TreeGrafter"/>
</dbReference>
<evidence type="ECO:0000256" key="3">
    <source>
        <dbReference type="ARBA" id="ARBA00022448"/>
    </source>
</evidence>
<dbReference type="GO" id="GO:0034517">
    <property type="term" value="P:ribophagy"/>
    <property type="evidence" value="ECO:0007669"/>
    <property type="project" value="TreeGrafter"/>
</dbReference>
<dbReference type="GO" id="GO:0060090">
    <property type="term" value="F:molecular adaptor activity"/>
    <property type="evidence" value="ECO:0007669"/>
    <property type="project" value="TreeGrafter"/>
</dbReference>
<dbReference type="OrthoDB" id="447953at2759"/>
<dbReference type="PANTHER" id="PTHR13222:SF1">
    <property type="entry name" value="RB1-INDUCIBLE COILED-COIL PROTEIN 1"/>
    <property type="match status" value="1"/>
</dbReference>
<name>A0A0J9XJW2_GEOCN</name>
<dbReference type="InterPro" id="IPR040040">
    <property type="entry name" value="ATG11"/>
</dbReference>
<keyword evidence="12" id="KW-1185">Reference proteome</keyword>
<dbReference type="PANTHER" id="PTHR13222">
    <property type="entry name" value="RB1-INDUCIBLE COILED-COIL"/>
    <property type="match status" value="1"/>
</dbReference>
<dbReference type="GO" id="GO:1903599">
    <property type="term" value="P:positive regulation of autophagy of mitochondrion"/>
    <property type="evidence" value="ECO:0007669"/>
    <property type="project" value="UniProtKB-UniRule"/>
</dbReference>
<dbReference type="AlphaFoldDB" id="A0A0J9XJW2"/>
<evidence type="ECO:0000256" key="5">
    <source>
        <dbReference type="ARBA" id="ARBA00023006"/>
    </source>
</evidence>
<dbReference type="Pfam" id="PF04108">
    <property type="entry name" value="ATG17_like"/>
    <property type="match status" value="1"/>
</dbReference>
<feature type="coiled-coil region" evidence="8">
    <location>
        <begin position="599"/>
        <end position="744"/>
    </location>
</feature>
<dbReference type="EMBL" id="CCBN010000026">
    <property type="protein sequence ID" value="CDO57850.1"/>
    <property type="molecule type" value="Genomic_DNA"/>
</dbReference>
<feature type="coiled-coil region" evidence="8">
    <location>
        <begin position="477"/>
        <end position="504"/>
    </location>
</feature>
<keyword evidence="6 8" id="KW-0175">Coiled coil</keyword>
<comment type="function">
    <text evidence="7">Involved in cytoplasm to vacuole transport (Cvt), pexophagy, mitophagy and nucleophagy. Recruits mitochondria for their selective degradation via autophagy (mitophagy) during starvation. Works as scaffold proteins that recruit ATG proteins to the pre-autophagosome (PAS), the site of vesicle/autophagosome formation. Required for the Cvt vesicles completion.</text>
</comment>
<gene>
    <name evidence="11" type="ORF">BN980_GECA26s00395g</name>
</gene>
<dbReference type="GO" id="GO:0005774">
    <property type="term" value="C:vacuolar membrane"/>
    <property type="evidence" value="ECO:0007669"/>
    <property type="project" value="UniProtKB-SubCell"/>
</dbReference>
<dbReference type="Gene3D" id="1.10.287.1490">
    <property type="match status" value="1"/>
</dbReference>
<dbReference type="Proteomes" id="UP000242525">
    <property type="component" value="Unassembled WGS sequence"/>
</dbReference>
<dbReference type="GO" id="GO:0019901">
    <property type="term" value="F:protein kinase binding"/>
    <property type="evidence" value="ECO:0007669"/>
    <property type="project" value="TreeGrafter"/>
</dbReference>
<evidence type="ECO:0000256" key="7">
    <source>
        <dbReference type="RuleBase" id="RU367075"/>
    </source>
</evidence>
<keyword evidence="4 7" id="KW-0653">Protein transport</keyword>
<comment type="similarity">
    <text evidence="1 7">Belongs to the ATG11 family.</text>
</comment>
<accession>A0A0J9XJW2</accession>
<comment type="subcellular location">
    <subcellularLocation>
        <location evidence="7">Preautophagosomal structure membrane</location>
        <topology evidence="7">Peripheral membrane protein</topology>
    </subcellularLocation>
    <subcellularLocation>
        <location evidence="7">Vacuole membrane</location>
        <topology evidence="7">Peripheral membrane protein</topology>
    </subcellularLocation>
    <text evidence="7">During pexophagy, accumulates in the vacuolar membrane region, where the peroxisomes contact the vacuole.</text>
</comment>
<dbReference type="GO" id="GO:0000422">
    <property type="term" value="P:autophagy of mitochondrion"/>
    <property type="evidence" value="ECO:0007669"/>
    <property type="project" value="TreeGrafter"/>
</dbReference>
<dbReference type="GO" id="GO:0000045">
    <property type="term" value="P:autophagosome assembly"/>
    <property type="evidence" value="ECO:0007669"/>
    <property type="project" value="UniProtKB-UniRule"/>
</dbReference>
<evidence type="ECO:0000313" key="11">
    <source>
        <dbReference type="EMBL" id="CDO57850.1"/>
    </source>
</evidence>
<evidence type="ECO:0000256" key="1">
    <source>
        <dbReference type="ARBA" id="ARBA00009729"/>
    </source>
</evidence>
<feature type="domain" description="Autophagy protein ATG17-like" evidence="9">
    <location>
        <begin position="112"/>
        <end position="450"/>
    </location>
</feature>
<dbReference type="InterPro" id="IPR045326">
    <property type="entry name" value="ATG17-like_dom"/>
</dbReference>
<organism evidence="11 12">
    <name type="scientific">Geotrichum candidum</name>
    <name type="common">Oospora lactis</name>
    <name type="synonym">Dipodascus geotrichum</name>
    <dbReference type="NCBI Taxonomy" id="1173061"/>
    <lineage>
        <taxon>Eukaryota</taxon>
        <taxon>Fungi</taxon>
        <taxon>Dikarya</taxon>
        <taxon>Ascomycota</taxon>
        <taxon>Saccharomycotina</taxon>
        <taxon>Dipodascomycetes</taxon>
        <taxon>Dipodascales</taxon>
        <taxon>Dipodascaceae</taxon>
        <taxon>Geotrichum</taxon>
    </lineage>
</organism>
<keyword evidence="7" id="KW-0926">Vacuole</keyword>
<keyword evidence="7" id="KW-0472">Membrane</keyword>
<sequence>MSAMRIYNALTGRMTEANPDEFLSVADLKAWIQRNQNVSVDSQLLLTSRAVQLKLESMSYGQQVFIFDKNLFSLSTSSTNLALLKPDCDSLEIPPIPNLNNPSSTSVVSIINVCMARFTWAQEVQKTAQALTMQIDRILFEIGVIKQSLDISLVHLRHHAVGIEKLFNSTVEFAMALEQDASAGSNWKSVLGKLDQIQVLPALLSEEASGKRALSDWIDQTELATIDHQFDSNQQAIKTILSQLRNDVGKVINEGHKLNDDANTWLKERPSITGDSGWQDLLEDIITILHKIQEDCDFVATLSDNAANKKTAVRLMTLHEKEFLPNISDMTREIWEITKKWALVKVSAQKQMISFLQRVSKLQSDTSPLRPKITETGKRLKALEAQRVVLARAIDMPYLYGTILLEFLRRQEWLTEVKQSVSKSAETMAGWINQEQHVRNKWQKKYGDSLGQLKSFGGHDSPSVDVSLLYSRESSMYKVTRRDMENYIDTLKNLNLEEECEELRVQYYQLSKPVIYNSFAVQKKPNKLFKGGSISESQIEPSFRSTTPIEEVDNAIVQGYEARIRKLEDLLHRNQFRDSFQSPELKGVFKKPITPPATNQEEIKRLNEKIQQLEKANETGAQEIENIKKSLKDSEEENKRLVEEARMMKSDLFDNLRTKENEFKQERMSLNGEIKELKGKIYDLEIDLDRETNKCISLEGSADDLQQKVILLENQLKTNQNSVNEQLALEKAQIEANYDKLRIKFELLYSSARDISQKLFTSYKRSCDMLECIGLQASKVLDDNGELVSFKIQRVKGLGRRRNASGSIGDVSILDSPGTEEKLNNNSDIPIDPKVFYWLNSYYNDSEDEEAEADEDDRTSVITADSSMQSALIQKHRRKMSTVREHRYRQFLDTVYLDYDLFRDSVTKRFNDVEHLARKLQKEARNYRDRAHTQEQQSRQKLAYKSFQKGELALFLPTRDPTRDPNPWAAFNVGAPHYFLKPSSELQLSNREWLVARITKMEERVVDRAKGKEGDNPFDLSDGLRWHLIEAKEER</sequence>
<evidence type="ECO:0000313" key="12">
    <source>
        <dbReference type="Proteomes" id="UP000242525"/>
    </source>
</evidence>
<keyword evidence="3 7" id="KW-0813">Transport</keyword>
<proteinExistence type="inferred from homology"/>
<dbReference type="STRING" id="1173061.A0A0J9XJW2"/>
<dbReference type="Pfam" id="PF10377">
    <property type="entry name" value="ATG11"/>
    <property type="match status" value="1"/>
</dbReference>
<evidence type="ECO:0000259" key="10">
    <source>
        <dbReference type="Pfam" id="PF10377"/>
    </source>
</evidence>
<evidence type="ECO:0000256" key="6">
    <source>
        <dbReference type="ARBA" id="ARBA00023054"/>
    </source>
</evidence>
<evidence type="ECO:0000256" key="8">
    <source>
        <dbReference type="SAM" id="Coils"/>
    </source>
</evidence>
<dbReference type="InterPro" id="IPR019460">
    <property type="entry name" value="Atg11_C"/>
</dbReference>
<evidence type="ECO:0000256" key="4">
    <source>
        <dbReference type="ARBA" id="ARBA00022927"/>
    </source>
</evidence>
<feature type="domain" description="Autophagy-related protein 11 C-terminal" evidence="10">
    <location>
        <begin position="904"/>
        <end position="1033"/>
    </location>
</feature>
<dbReference type="GO" id="GO:0015031">
    <property type="term" value="P:protein transport"/>
    <property type="evidence" value="ECO:0007669"/>
    <property type="project" value="UniProtKB-KW"/>
</dbReference>
<reference evidence="11" key="1">
    <citation type="submission" date="2014-03" db="EMBL/GenBank/DDBJ databases">
        <authorList>
            <person name="Casaregola S."/>
        </authorList>
    </citation>
    <scope>NUCLEOTIDE SEQUENCE [LARGE SCALE GENOMIC DNA]</scope>
    <source>
        <strain evidence="11">CLIB 918</strain>
    </source>
</reference>
<comment type="subunit">
    <text evidence="7">Homodimer.</text>
</comment>
<dbReference type="GO" id="GO:1990316">
    <property type="term" value="C:Atg1/ULK1 kinase complex"/>
    <property type="evidence" value="ECO:0007669"/>
    <property type="project" value="TreeGrafter"/>
</dbReference>
<keyword evidence="5 7" id="KW-0072">Autophagy</keyword>
<evidence type="ECO:0000259" key="9">
    <source>
        <dbReference type="Pfam" id="PF04108"/>
    </source>
</evidence>
<dbReference type="GO" id="GO:0034727">
    <property type="term" value="P:piecemeal microautophagy of the nucleus"/>
    <property type="evidence" value="ECO:0007669"/>
    <property type="project" value="TreeGrafter"/>
</dbReference>